<dbReference type="AlphaFoldDB" id="A0A8K0QVL9"/>
<evidence type="ECO:0000313" key="1">
    <source>
        <dbReference type="EMBL" id="KAH7075131.1"/>
    </source>
</evidence>
<name>A0A8K0QVL9_9PLEO</name>
<evidence type="ECO:0000313" key="2">
    <source>
        <dbReference type="Proteomes" id="UP000813461"/>
    </source>
</evidence>
<accession>A0A8K0QVL9</accession>
<reference evidence="1" key="1">
    <citation type="journal article" date="2021" name="Nat. Commun.">
        <title>Genetic determinants of endophytism in the Arabidopsis root mycobiome.</title>
        <authorList>
            <person name="Mesny F."/>
            <person name="Miyauchi S."/>
            <person name="Thiergart T."/>
            <person name="Pickel B."/>
            <person name="Atanasova L."/>
            <person name="Karlsson M."/>
            <person name="Huettel B."/>
            <person name="Barry K.W."/>
            <person name="Haridas S."/>
            <person name="Chen C."/>
            <person name="Bauer D."/>
            <person name="Andreopoulos W."/>
            <person name="Pangilinan J."/>
            <person name="LaButti K."/>
            <person name="Riley R."/>
            <person name="Lipzen A."/>
            <person name="Clum A."/>
            <person name="Drula E."/>
            <person name="Henrissat B."/>
            <person name="Kohler A."/>
            <person name="Grigoriev I.V."/>
            <person name="Martin F.M."/>
            <person name="Hacquard S."/>
        </authorList>
    </citation>
    <scope>NUCLEOTIDE SEQUENCE</scope>
    <source>
        <strain evidence="1">MPI-SDFR-AT-0120</strain>
    </source>
</reference>
<organism evidence="1 2">
    <name type="scientific">Paraphoma chrysanthemicola</name>
    <dbReference type="NCBI Taxonomy" id="798071"/>
    <lineage>
        <taxon>Eukaryota</taxon>
        <taxon>Fungi</taxon>
        <taxon>Dikarya</taxon>
        <taxon>Ascomycota</taxon>
        <taxon>Pezizomycotina</taxon>
        <taxon>Dothideomycetes</taxon>
        <taxon>Pleosporomycetidae</taxon>
        <taxon>Pleosporales</taxon>
        <taxon>Pleosporineae</taxon>
        <taxon>Phaeosphaeriaceae</taxon>
        <taxon>Paraphoma</taxon>
    </lineage>
</organism>
<gene>
    <name evidence="1" type="ORF">FB567DRAFT_610653</name>
</gene>
<dbReference type="Proteomes" id="UP000813461">
    <property type="component" value="Unassembled WGS sequence"/>
</dbReference>
<dbReference type="EMBL" id="JAGMVJ010000020">
    <property type="protein sequence ID" value="KAH7075131.1"/>
    <property type="molecule type" value="Genomic_DNA"/>
</dbReference>
<keyword evidence="2" id="KW-1185">Reference proteome</keyword>
<comment type="caution">
    <text evidence="1">The sequence shown here is derived from an EMBL/GenBank/DDBJ whole genome shotgun (WGS) entry which is preliminary data.</text>
</comment>
<sequence length="366" mass="41267">MIVCPTPRSNQGAIASLSLFTYLFETPALYLIRFYASPSNNTFLRPYVLGSENAKESNERRSSDVDNLGGADLILENLLMQMSNLKHSDYKHAGGASSPTGVPWRLFVIHPMQRSFKHLHTVKITIRSLSLRYLETTQYIDSPSALYDVPVGSSNVQTLKLKESFFCSPNLASFVAGCRKLRTLMYEHSLPTPHEVFNSEPALDLRVLEPALRRHRDSLRNLIITTLARDTDSCGHFSTLQDFRVLNSVVCPADWLQRPQEETSVMIRRFGSLFPASMKRLMVTIDTTSPDFDWTWSPCTLKPHSCLSHSPGSSATPVNYASLTQVDSPDRAPTMASRPDNLYESKHEALRATRGCQRRRNIRISK</sequence>
<dbReference type="OrthoDB" id="10411308at2759"/>
<proteinExistence type="predicted"/>
<protein>
    <submittedName>
        <fullName evidence="1">Uncharacterized protein</fullName>
    </submittedName>
</protein>